<evidence type="ECO:0000256" key="4">
    <source>
        <dbReference type="ARBA" id="ARBA00023136"/>
    </source>
</evidence>
<organism evidence="6 7">
    <name type="scientific">Rhodothermus profundi</name>
    <dbReference type="NCBI Taxonomy" id="633813"/>
    <lineage>
        <taxon>Bacteria</taxon>
        <taxon>Pseudomonadati</taxon>
        <taxon>Rhodothermota</taxon>
        <taxon>Rhodothermia</taxon>
        <taxon>Rhodothermales</taxon>
        <taxon>Rhodothermaceae</taxon>
        <taxon>Rhodothermus</taxon>
    </lineage>
</organism>
<proteinExistence type="predicted"/>
<feature type="transmembrane region" description="Helical" evidence="5">
    <location>
        <begin position="45"/>
        <end position="64"/>
    </location>
</feature>
<evidence type="ECO:0000256" key="5">
    <source>
        <dbReference type="SAM" id="Phobius"/>
    </source>
</evidence>
<keyword evidence="7" id="KW-1185">Reference proteome</keyword>
<feature type="transmembrane region" description="Helical" evidence="5">
    <location>
        <begin position="70"/>
        <end position="90"/>
    </location>
</feature>
<feature type="transmembrane region" description="Helical" evidence="5">
    <location>
        <begin position="102"/>
        <end position="120"/>
    </location>
</feature>
<accession>A0A1M6TIE7</accession>
<dbReference type="GO" id="GO:0016020">
    <property type="term" value="C:membrane"/>
    <property type="evidence" value="ECO:0007669"/>
    <property type="project" value="UniProtKB-SubCell"/>
</dbReference>
<dbReference type="InterPro" id="IPR032808">
    <property type="entry name" value="DoxX"/>
</dbReference>
<keyword evidence="3 5" id="KW-1133">Transmembrane helix</keyword>
<sequence>MEIVFWLGRILFGGFFAINGLNHLLKVNQLAPYAASKKVPAPRVAVIATGLLLLAGGLAVLTGLYVRIGLWLLVLFLVLVTPWMHNFWTVQDPMQRMGEQVNFLKNIGLLGAVLLLLYFWS</sequence>
<evidence type="ECO:0000313" key="7">
    <source>
        <dbReference type="Proteomes" id="UP000185812"/>
    </source>
</evidence>
<dbReference type="RefSeq" id="WP_072715268.1">
    <property type="nucleotide sequence ID" value="NZ_FRAU01000004.1"/>
</dbReference>
<name>A0A1M6TIE7_9BACT</name>
<dbReference type="Pfam" id="PF07681">
    <property type="entry name" value="DoxX"/>
    <property type="match status" value="1"/>
</dbReference>
<keyword evidence="2 5" id="KW-0812">Transmembrane</keyword>
<dbReference type="OrthoDB" id="1494630at2"/>
<evidence type="ECO:0000313" key="6">
    <source>
        <dbReference type="EMBL" id="SHK56646.1"/>
    </source>
</evidence>
<dbReference type="STRING" id="633813.SAMN04488087_1406"/>
<dbReference type="AlphaFoldDB" id="A0A1M6TIE7"/>
<dbReference type="EMBL" id="FRAU01000004">
    <property type="protein sequence ID" value="SHK56646.1"/>
    <property type="molecule type" value="Genomic_DNA"/>
</dbReference>
<evidence type="ECO:0000256" key="2">
    <source>
        <dbReference type="ARBA" id="ARBA00022692"/>
    </source>
</evidence>
<dbReference type="Proteomes" id="UP000185812">
    <property type="component" value="Unassembled WGS sequence"/>
</dbReference>
<feature type="transmembrane region" description="Helical" evidence="5">
    <location>
        <begin position="6"/>
        <end position="25"/>
    </location>
</feature>
<protein>
    <submittedName>
        <fullName evidence="6">Uncharacterized membrane protein YphA, DoxX/SURF4 family</fullName>
    </submittedName>
</protein>
<gene>
    <name evidence="6" type="ORF">SAMN04488087_1406</name>
</gene>
<evidence type="ECO:0000256" key="1">
    <source>
        <dbReference type="ARBA" id="ARBA00004141"/>
    </source>
</evidence>
<reference evidence="7" key="1">
    <citation type="submission" date="2016-11" db="EMBL/GenBank/DDBJ databases">
        <authorList>
            <person name="Varghese N."/>
            <person name="Submissions S."/>
        </authorList>
    </citation>
    <scope>NUCLEOTIDE SEQUENCE [LARGE SCALE GENOMIC DNA]</scope>
    <source>
        <strain evidence="7">DSM 22212</strain>
    </source>
</reference>
<comment type="subcellular location">
    <subcellularLocation>
        <location evidence="1">Membrane</location>
        <topology evidence="1">Multi-pass membrane protein</topology>
    </subcellularLocation>
</comment>
<keyword evidence="4 5" id="KW-0472">Membrane</keyword>
<evidence type="ECO:0000256" key="3">
    <source>
        <dbReference type="ARBA" id="ARBA00022989"/>
    </source>
</evidence>